<gene>
    <name evidence="1" type="ORF">SAMN06295987_10950</name>
</gene>
<dbReference type="Pfam" id="PF09981">
    <property type="entry name" value="DUF2218"/>
    <property type="match status" value="1"/>
</dbReference>
<protein>
    <recommendedName>
        <fullName evidence="3">DUF2218 domain-containing protein</fullName>
    </recommendedName>
</protein>
<reference evidence="2" key="1">
    <citation type="submission" date="2017-02" db="EMBL/GenBank/DDBJ databases">
        <authorList>
            <person name="Varghese N."/>
            <person name="Submissions S."/>
        </authorList>
    </citation>
    <scope>NUCLEOTIDE SEQUENCE [LARGE SCALE GENOMIC DNA]</scope>
    <source>
        <strain evidence="2">SM117</strain>
    </source>
</reference>
<dbReference type="AlphaFoldDB" id="A0A1U6ILR8"/>
<organism evidence="1 2">
    <name type="scientific">Novosphingobium mathurense</name>
    <dbReference type="NCBI Taxonomy" id="428990"/>
    <lineage>
        <taxon>Bacteria</taxon>
        <taxon>Pseudomonadati</taxon>
        <taxon>Pseudomonadota</taxon>
        <taxon>Alphaproteobacteria</taxon>
        <taxon>Sphingomonadales</taxon>
        <taxon>Sphingomonadaceae</taxon>
        <taxon>Novosphingobium</taxon>
    </lineage>
</organism>
<dbReference type="EMBL" id="FVZE01000009">
    <property type="protein sequence ID" value="SLK08963.1"/>
    <property type="molecule type" value="Genomic_DNA"/>
</dbReference>
<evidence type="ECO:0000313" key="1">
    <source>
        <dbReference type="EMBL" id="SLK08963.1"/>
    </source>
</evidence>
<proteinExistence type="predicted"/>
<sequence>MSASFSARGVFVTPNGSKYLQQLCKHWAYNLSVTFDEHRGEIVFPREGRGGNWPADAKVVLELTETGLACKIEASAEGQLEGLKGALARTSTGSRSVKHLCQLNGRRQHDA</sequence>
<evidence type="ECO:0008006" key="3">
    <source>
        <dbReference type="Google" id="ProtNLM"/>
    </source>
</evidence>
<name>A0A1U6ILR8_9SPHN</name>
<accession>A0A1U6ILR8</accession>
<dbReference type="Proteomes" id="UP000190989">
    <property type="component" value="Unassembled WGS sequence"/>
</dbReference>
<dbReference type="InterPro" id="IPR014543">
    <property type="entry name" value="UCP028291"/>
</dbReference>
<dbReference type="STRING" id="428990.SAMN06295987_10950"/>
<evidence type="ECO:0000313" key="2">
    <source>
        <dbReference type="Proteomes" id="UP000190989"/>
    </source>
</evidence>
<dbReference type="Gene3D" id="3.30.310.50">
    <property type="entry name" value="Alpha-D-phosphohexomutase, C-terminal domain"/>
    <property type="match status" value="1"/>
</dbReference>
<keyword evidence="2" id="KW-1185">Reference proteome</keyword>
<dbReference type="RefSeq" id="WP_342743696.1">
    <property type="nucleotide sequence ID" value="NZ_FVZE01000009.1"/>
</dbReference>